<gene>
    <name evidence="1" type="ORF">CLIB1444_18S00518</name>
</gene>
<protein>
    <submittedName>
        <fullName evidence="1">Cleavage factor two protein 2</fullName>
    </submittedName>
</protein>
<evidence type="ECO:0000313" key="1">
    <source>
        <dbReference type="EMBL" id="CAH6723660.1"/>
    </source>
</evidence>
<organism evidence="1 2">
    <name type="scientific">[Candida] jaroonii</name>
    <dbReference type="NCBI Taxonomy" id="467808"/>
    <lineage>
        <taxon>Eukaryota</taxon>
        <taxon>Fungi</taxon>
        <taxon>Dikarya</taxon>
        <taxon>Ascomycota</taxon>
        <taxon>Saccharomycotina</taxon>
        <taxon>Pichiomycetes</taxon>
        <taxon>Debaryomycetaceae</taxon>
        <taxon>Yamadazyma</taxon>
    </lineage>
</organism>
<dbReference type="Proteomes" id="UP001152531">
    <property type="component" value="Unassembled WGS sequence"/>
</dbReference>
<reference evidence="1" key="1">
    <citation type="submission" date="2022-06" db="EMBL/GenBank/DDBJ databases">
        <authorList>
            <person name="Legras J.-L."/>
            <person name="Devillers H."/>
            <person name="Grondin C."/>
        </authorList>
    </citation>
    <scope>NUCLEOTIDE SEQUENCE</scope>
    <source>
        <strain evidence="1">CLIB 1444</strain>
    </source>
</reference>
<comment type="caution">
    <text evidence="1">The sequence shown here is derived from an EMBL/GenBank/DDBJ whole genome shotgun (WGS) entry which is preliminary data.</text>
</comment>
<keyword evidence="2" id="KW-1185">Reference proteome</keyword>
<dbReference type="EMBL" id="CALSDN010000018">
    <property type="protein sequence ID" value="CAH6723660.1"/>
    <property type="molecule type" value="Genomic_DNA"/>
</dbReference>
<sequence>MFTFTLLTPPDGSESCKASLLTIDDLTILADPTWNGKNHNDINFLESYLEDVNVIILSHSTPEFISGFMLLCIKYPHLMNDIKIYSSSAVSQLGKVSTVEFYRSLGIIGPLKDALLEISDVDEWFDKINGLKYYETTNVMEKSVITPYNSGHTLGGTFWLIQKKLEKIIYAPSWNHSKDSFLNGAGFLSSSTGNPISQLMRPTALITGSDLGSNISHKKRVAKFLQLVDATLNNGGTVLLPTSISGRFLELLHIIDSHLKSAPIPVLFLSYSGTNVLRYATNLLEWMSSQLSKELESANSMNPNSNSRSHYPFDPSKVDLVGNTYELTQLNGPKVVFTSGVDIKSGELSSEALRYLCQDENTSIILTEKAHFGSDDTINSQLYNEWYELCKSKNDDKVEDGVAVSLEKVINLKEWSLEEELVGGELNEYREKVNFKRKQKLLEQVRDRQSKNLLTGENFDGESSSDDDDDDDDDMEEDGIEANGETKENGEAMEDVNTNGDAEPANETNNNSTVNGIAHEEVKATVNLMDDAATQEALVAENIKNSFDQNLPLDIKITSKLRARNAMFPFFSNKDKQDFDDYGAIINISDFERKDETNNQLGLEPKVDDRRNWGANKDDDTDMMNNQSKLTPQEMLNNEIIKKNLDSLFQPRKRIPVTPNSNIMGADPLKLTIKCNLSYVDLSGLVDLRSFSLIVSSLKPSNLLLLPDTTSFNDDDNGIKRIKDLLEQKANANEVDSKEHLVKSAQYLSIQTIRTGNLTNKASKLEIKEVISNDKIKIGSDEDSVNYGDFEVKLDESISKDLQWQTIDGSYRVAQIIGQLEVQSNKVDDGAKYSKKRKINQIVNQSSEFTLKKFNIDQLDSSKSLAGGSKLAIGNVRLPELKKRLQEKNLNAEFKGEGTLVVNDLISVRKVTYGNGDIDDTGDIVIHGQFGPLYYQIKECIRDMLAYV</sequence>
<name>A0ACA9YEY9_9ASCO</name>
<proteinExistence type="predicted"/>
<accession>A0ACA9YEY9</accession>
<evidence type="ECO:0000313" key="2">
    <source>
        <dbReference type="Proteomes" id="UP001152531"/>
    </source>
</evidence>